<organism evidence="3 4">
    <name type="scientific">Fulvimarina uroteuthidis</name>
    <dbReference type="NCBI Taxonomy" id="3098149"/>
    <lineage>
        <taxon>Bacteria</taxon>
        <taxon>Pseudomonadati</taxon>
        <taxon>Pseudomonadota</taxon>
        <taxon>Alphaproteobacteria</taxon>
        <taxon>Hyphomicrobiales</taxon>
        <taxon>Aurantimonadaceae</taxon>
        <taxon>Fulvimarina</taxon>
    </lineage>
</organism>
<feature type="transmembrane region" description="Helical" evidence="2">
    <location>
        <begin position="82"/>
        <end position="102"/>
    </location>
</feature>
<name>A0ABU5HXV8_9HYPH</name>
<feature type="transmembrane region" description="Helical" evidence="2">
    <location>
        <begin position="7"/>
        <end position="30"/>
    </location>
</feature>
<reference evidence="3 4" key="1">
    <citation type="submission" date="2023-12" db="EMBL/GenBank/DDBJ databases">
        <title>Description of Novel Strain Fulvimarina sp. 2208YS6-2-32 isolated from Uroteuthis (Photololigo) edulis.</title>
        <authorList>
            <person name="Park J.-S."/>
        </authorList>
    </citation>
    <scope>NUCLEOTIDE SEQUENCE [LARGE SCALE GENOMIC DNA]</scope>
    <source>
        <strain evidence="3 4">2208YS6-2-32</strain>
    </source>
</reference>
<keyword evidence="4" id="KW-1185">Reference proteome</keyword>
<feature type="region of interest" description="Disordered" evidence="1">
    <location>
        <begin position="135"/>
        <end position="155"/>
    </location>
</feature>
<evidence type="ECO:0000313" key="3">
    <source>
        <dbReference type="EMBL" id="MDY8107635.1"/>
    </source>
</evidence>
<feature type="compositionally biased region" description="Basic and acidic residues" evidence="1">
    <location>
        <begin position="137"/>
        <end position="155"/>
    </location>
</feature>
<dbReference type="PROSITE" id="PS51257">
    <property type="entry name" value="PROKAR_LIPOPROTEIN"/>
    <property type="match status" value="1"/>
</dbReference>
<gene>
    <name evidence="3" type="ORF">U0C82_00540</name>
</gene>
<dbReference type="Proteomes" id="UP001294412">
    <property type="component" value="Unassembled WGS sequence"/>
</dbReference>
<dbReference type="RefSeq" id="WP_322184818.1">
    <property type="nucleotide sequence ID" value="NZ_JAXLPB010000001.1"/>
</dbReference>
<keyword evidence="2" id="KW-1133">Transmembrane helix</keyword>
<feature type="transmembrane region" description="Helical" evidence="2">
    <location>
        <begin position="50"/>
        <end position="70"/>
    </location>
</feature>
<comment type="caution">
    <text evidence="3">The sequence shown here is derived from an EMBL/GenBank/DDBJ whole genome shotgun (WGS) entry which is preliminary data.</text>
</comment>
<accession>A0ABU5HXV8</accession>
<feature type="transmembrane region" description="Helical" evidence="2">
    <location>
        <begin position="108"/>
        <end position="128"/>
    </location>
</feature>
<dbReference type="EMBL" id="JAXLPB010000001">
    <property type="protein sequence ID" value="MDY8107635.1"/>
    <property type="molecule type" value="Genomic_DNA"/>
</dbReference>
<sequence length="155" mass="16315">MAVVLRFLILIPFGFVTACLTSAFTMLWPYVGRDGSDLLASPVALVHSTFAFWAQGAQIGSTVLIPWGIFMAVTEIFGLSSIVLHIAAGITGAVAIIILAYGEAAPSGSIQAAIVISGLVFALSYWIVAGRRAGSWRPDRRKPAGESAGPRHDEG</sequence>
<evidence type="ECO:0000313" key="4">
    <source>
        <dbReference type="Proteomes" id="UP001294412"/>
    </source>
</evidence>
<keyword evidence="2" id="KW-0812">Transmembrane</keyword>
<proteinExistence type="predicted"/>
<protein>
    <submittedName>
        <fullName evidence="3">Uncharacterized protein</fullName>
    </submittedName>
</protein>
<evidence type="ECO:0000256" key="1">
    <source>
        <dbReference type="SAM" id="MobiDB-lite"/>
    </source>
</evidence>
<evidence type="ECO:0000256" key="2">
    <source>
        <dbReference type="SAM" id="Phobius"/>
    </source>
</evidence>
<keyword evidence="2" id="KW-0472">Membrane</keyword>